<dbReference type="GO" id="GO:0000049">
    <property type="term" value="F:tRNA binding"/>
    <property type="evidence" value="ECO:0007669"/>
    <property type="project" value="UniProtKB-UniRule"/>
</dbReference>
<keyword evidence="6" id="KW-0436">Ligase</keyword>
<sequence length="203" mass="21855">MNSSNMLKNTISLISRSTTTLNKASCYNGALMPVRFASCCGGKSTLPPVAAGEITLDDFFKLDLRVAKVVQAEHVEGAKKLIKLTLDIGPKKKPVVTAQQTGEQSTENATSSTTNESTTPAATTTTQTEEIVERDIRTVFSGIKQHYQPEQLQGKNVIMVANLAPKKTKFGVSEGMVLFASDDESKQVLALNCDNAQAGFRVL</sequence>
<dbReference type="InterPro" id="IPR051270">
    <property type="entry name" value="Tyrosine-tRNA_ligase_regulator"/>
</dbReference>
<name>D3BE14_HETP5</name>
<evidence type="ECO:0000256" key="2">
    <source>
        <dbReference type="ARBA" id="ARBA00022884"/>
    </source>
</evidence>
<keyword evidence="1 3" id="KW-0820">tRNA-binding</keyword>
<dbReference type="InParanoid" id="D3BE14"/>
<dbReference type="InterPro" id="IPR012340">
    <property type="entry name" value="NA-bd_OB-fold"/>
</dbReference>
<feature type="compositionally biased region" description="Low complexity" evidence="4">
    <location>
        <begin position="103"/>
        <end position="129"/>
    </location>
</feature>
<dbReference type="Gene3D" id="2.40.50.140">
    <property type="entry name" value="Nucleic acid-binding proteins"/>
    <property type="match status" value="1"/>
</dbReference>
<dbReference type="GeneID" id="31362448"/>
<keyword evidence="2 3" id="KW-0694">RNA-binding</keyword>
<organism evidence="6 7">
    <name type="scientific">Heterostelium pallidum (strain ATCC 26659 / Pp 5 / PN500)</name>
    <name type="common">Cellular slime mold</name>
    <name type="synonym">Polysphondylium pallidum</name>
    <dbReference type="NCBI Taxonomy" id="670386"/>
    <lineage>
        <taxon>Eukaryota</taxon>
        <taxon>Amoebozoa</taxon>
        <taxon>Evosea</taxon>
        <taxon>Eumycetozoa</taxon>
        <taxon>Dictyostelia</taxon>
        <taxon>Acytosteliales</taxon>
        <taxon>Acytosteliaceae</taxon>
        <taxon>Heterostelium</taxon>
    </lineage>
</organism>
<dbReference type="Proteomes" id="UP000001396">
    <property type="component" value="Unassembled WGS sequence"/>
</dbReference>
<dbReference type="PANTHER" id="PTHR11586:SF37">
    <property type="entry name" value="TRNA-BINDING DOMAIN-CONTAINING PROTEIN"/>
    <property type="match status" value="1"/>
</dbReference>
<comment type="caution">
    <text evidence="6">The sequence shown here is derived from an EMBL/GenBank/DDBJ whole genome shotgun (WGS) entry which is preliminary data.</text>
</comment>
<dbReference type="SUPFAM" id="SSF50249">
    <property type="entry name" value="Nucleic acid-binding proteins"/>
    <property type="match status" value="2"/>
</dbReference>
<feature type="region of interest" description="Disordered" evidence="4">
    <location>
        <begin position="94"/>
        <end position="130"/>
    </location>
</feature>
<dbReference type="OMA" id="QHVEKAN"/>
<reference evidence="6 7" key="1">
    <citation type="journal article" date="2011" name="Genome Res.">
        <title>Phylogeny-wide analysis of social amoeba genomes highlights ancient origins for complex intercellular communication.</title>
        <authorList>
            <person name="Heidel A.J."/>
            <person name="Lawal H.M."/>
            <person name="Felder M."/>
            <person name="Schilde C."/>
            <person name="Helps N.R."/>
            <person name="Tunggal B."/>
            <person name="Rivero F."/>
            <person name="John U."/>
            <person name="Schleicher M."/>
            <person name="Eichinger L."/>
            <person name="Platzer M."/>
            <person name="Noegel A.A."/>
            <person name="Schaap P."/>
            <person name="Gloeckner G."/>
        </authorList>
    </citation>
    <scope>NUCLEOTIDE SEQUENCE [LARGE SCALE GENOMIC DNA]</scope>
    <source>
        <strain evidence="7">ATCC 26659 / Pp 5 / PN500</strain>
    </source>
</reference>
<evidence type="ECO:0000256" key="4">
    <source>
        <dbReference type="SAM" id="MobiDB-lite"/>
    </source>
</evidence>
<keyword evidence="6" id="KW-0030">Aminoacyl-tRNA synthetase</keyword>
<proteinExistence type="predicted"/>
<gene>
    <name evidence="6" type="ORF">PPL_06967</name>
</gene>
<evidence type="ECO:0000313" key="6">
    <source>
        <dbReference type="EMBL" id="EFA80145.1"/>
    </source>
</evidence>
<evidence type="ECO:0000259" key="5">
    <source>
        <dbReference type="PROSITE" id="PS50886"/>
    </source>
</evidence>
<dbReference type="GO" id="GO:0004812">
    <property type="term" value="F:aminoacyl-tRNA ligase activity"/>
    <property type="evidence" value="ECO:0007669"/>
    <property type="project" value="UniProtKB-KW"/>
</dbReference>
<evidence type="ECO:0000313" key="7">
    <source>
        <dbReference type="Proteomes" id="UP000001396"/>
    </source>
</evidence>
<dbReference type="PROSITE" id="PS50886">
    <property type="entry name" value="TRBD"/>
    <property type="match status" value="1"/>
</dbReference>
<dbReference type="EMBL" id="ADBJ01000031">
    <property type="protein sequence ID" value="EFA80145.1"/>
    <property type="molecule type" value="Genomic_DNA"/>
</dbReference>
<dbReference type="InterPro" id="IPR002547">
    <property type="entry name" value="tRNA-bd_dom"/>
</dbReference>
<keyword evidence="7" id="KW-1185">Reference proteome</keyword>
<feature type="domain" description="TRNA-binding" evidence="5">
    <location>
        <begin position="58"/>
        <end position="203"/>
    </location>
</feature>
<dbReference type="RefSeq" id="XP_020432265.1">
    <property type="nucleotide sequence ID" value="XM_020577817.1"/>
</dbReference>
<evidence type="ECO:0000256" key="3">
    <source>
        <dbReference type="PROSITE-ProRule" id="PRU00209"/>
    </source>
</evidence>
<protein>
    <submittedName>
        <fullName evidence="6">Methionyl-trna synthetase beta subunit</fullName>
    </submittedName>
</protein>
<dbReference type="PANTHER" id="PTHR11586">
    <property type="entry name" value="TRNA-AMINOACYLATION COFACTOR ARC1 FAMILY MEMBER"/>
    <property type="match status" value="1"/>
</dbReference>
<dbReference type="AlphaFoldDB" id="D3BE14"/>
<accession>D3BE14</accession>
<dbReference type="Pfam" id="PF01588">
    <property type="entry name" value="tRNA_bind"/>
    <property type="match status" value="1"/>
</dbReference>
<evidence type="ECO:0000256" key="1">
    <source>
        <dbReference type="ARBA" id="ARBA00022555"/>
    </source>
</evidence>